<reference evidence="7 8" key="1">
    <citation type="journal article" date="2024" name="Proc. Natl. Acad. Sci. U.S.A.">
        <title>The genetic regulatory architecture and epigenomic basis for age-related changes in rattlesnake venom.</title>
        <authorList>
            <person name="Hogan M.P."/>
            <person name="Holding M.L."/>
            <person name="Nystrom G.S."/>
            <person name="Colston T.J."/>
            <person name="Bartlett D.A."/>
            <person name="Mason A.J."/>
            <person name="Ellsworth S.A."/>
            <person name="Rautsaw R.M."/>
            <person name="Lawrence K.C."/>
            <person name="Strickland J.L."/>
            <person name="He B."/>
            <person name="Fraser P."/>
            <person name="Margres M.J."/>
            <person name="Gilbert D.M."/>
            <person name="Gibbs H.L."/>
            <person name="Parkinson C.L."/>
            <person name="Rokyta D.R."/>
        </authorList>
    </citation>
    <scope>NUCLEOTIDE SEQUENCE [LARGE SCALE GENOMIC DNA]</scope>
    <source>
        <strain evidence="7">DRR0105</strain>
    </source>
</reference>
<keyword evidence="2 5" id="KW-0456">Lyase</keyword>
<dbReference type="Pfam" id="PF04752">
    <property type="entry name" value="ChaC"/>
    <property type="match status" value="1"/>
</dbReference>
<dbReference type="AlphaFoldDB" id="A0AAW1CCM8"/>
<comment type="similarity">
    <text evidence="1">Belongs to the gamma-glutamylcyclotransferase family. ChaC subfamily.</text>
</comment>
<sequence>MQSLSSPQGRCCPSPPSSPVSEAKSDGARNMWVFGYGSLIWKVDFPYEDKMVGYITGYSRRFWQGSTDHRGVPGKPGRVVTLIEDPEGCNGGFEAPIPPLQFLPFESHQNIFIPLPTTGNSANLPRKHESLGNALRLPRMLTGGWDTRERARAQTYTHSAPPFLPRWRKIHRTPQRVESPITCAYFEPQRY</sequence>
<dbReference type="CDD" id="cd06661">
    <property type="entry name" value="GGCT_like"/>
    <property type="match status" value="1"/>
</dbReference>
<dbReference type="PANTHER" id="PTHR12192:SF2">
    <property type="entry name" value="GLUTATHIONE-SPECIFIC GAMMA-GLUTAMYLCYCLOTRANSFERASE 2"/>
    <property type="match status" value="1"/>
</dbReference>
<comment type="caution">
    <text evidence="7">The sequence shown here is derived from an EMBL/GenBank/DDBJ whole genome shotgun (WGS) entry which is preliminary data.</text>
</comment>
<dbReference type="EC" id="4.3.2.7" evidence="5"/>
<organism evidence="7 8">
    <name type="scientific">Crotalus adamanteus</name>
    <name type="common">Eastern diamondback rattlesnake</name>
    <dbReference type="NCBI Taxonomy" id="8729"/>
    <lineage>
        <taxon>Eukaryota</taxon>
        <taxon>Metazoa</taxon>
        <taxon>Chordata</taxon>
        <taxon>Craniata</taxon>
        <taxon>Vertebrata</taxon>
        <taxon>Euteleostomi</taxon>
        <taxon>Lepidosauria</taxon>
        <taxon>Squamata</taxon>
        <taxon>Bifurcata</taxon>
        <taxon>Unidentata</taxon>
        <taxon>Episquamata</taxon>
        <taxon>Toxicofera</taxon>
        <taxon>Serpentes</taxon>
        <taxon>Colubroidea</taxon>
        <taxon>Viperidae</taxon>
        <taxon>Crotalinae</taxon>
        <taxon>Crotalus</taxon>
    </lineage>
</organism>
<dbReference type="PANTHER" id="PTHR12192">
    <property type="entry name" value="CATION TRANSPORT PROTEIN CHAC-RELATED"/>
    <property type="match status" value="1"/>
</dbReference>
<evidence type="ECO:0000256" key="3">
    <source>
        <dbReference type="ARBA" id="ARBA00045227"/>
    </source>
</evidence>
<dbReference type="GO" id="GO:0006751">
    <property type="term" value="P:glutathione catabolic process"/>
    <property type="evidence" value="ECO:0007669"/>
    <property type="project" value="UniProtKB-UniRule"/>
</dbReference>
<comment type="catalytic activity">
    <reaction evidence="4 5">
        <text>glutathione = L-cysteinylglycine + 5-oxo-L-proline</text>
        <dbReference type="Rhea" id="RHEA:47724"/>
        <dbReference type="ChEBI" id="CHEBI:57925"/>
        <dbReference type="ChEBI" id="CHEBI:58402"/>
        <dbReference type="ChEBI" id="CHEBI:61694"/>
        <dbReference type="EC" id="4.3.2.7"/>
    </reaction>
</comment>
<feature type="region of interest" description="Disordered" evidence="6">
    <location>
        <begin position="1"/>
        <end position="24"/>
    </location>
</feature>
<gene>
    <name evidence="7" type="ORF">NXF25_003359</name>
</gene>
<dbReference type="Proteomes" id="UP001474421">
    <property type="component" value="Unassembled WGS sequence"/>
</dbReference>
<dbReference type="EMBL" id="JAOTOJ010000001">
    <property type="protein sequence ID" value="KAK9412184.1"/>
    <property type="molecule type" value="Genomic_DNA"/>
</dbReference>
<evidence type="ECO:0000313" key="7">
    <source>
        <dbReference type="EMBL" id="KAK9412184.1"/>
    </source>
</evidence>
<evidence type="ECO:0000256" key="2">
    <source>
        <dbReference type="ARBA" id="ARBA00023239"/>
    </source>
</evidence>
<comment type="function">
    <text evidence="3 5">Catalyzes the cleavage of glutathione into 5-oxo-L-proline and a Cys-Gly dipeptide. Acts specifically on glutathione, but not on other gamma-glutamyl peptides.</text>
</comment>
<evidence type="ECO:0000256" key="5">
    <source>
        <dbReference type="RuleBase" id="RU363081"/>
    </source>
</evidence>
<proteinExistence type="inferred from homology"/>
<dbReference type="GO" id="GO:0005737">
    <property type="term" value="C:cytoplasm"/>
    <property type="evidence" value="ECO:0007669"/>
    <property type="project" value="TreeGrafter"/>
</dbReference>
<name>A0AAW1CCM8_CROAD</name>
<dbReference type="GO" id="GO:0061928">
    <property type="term" value="F:glutathione specific gamma-glutamylcyclotransferase activity"/>
    <property type="evidence" value="ECO:0007669"/>
    <property type="project" value="UniProtKB-EC"/>
</dbReference>
<evidence type="ECO:0000256" key="6">
    <source>
        <dbReference type="SAM" id="MobiDB-lite"/>
    </source>
</evidence>
<accession>A0AAW1CCM8</accession>
<keyword evidence="8" id="KW-1185">Reference proteome</keyword>
<dbReference type="InterPro" id="IPR013024">
    <property type="entry name" value="GGCT-like"/>
</dbReference>
<feature type="compositionally biased region" description="Low complexity" evidence="6">
    <location>
        <begin position="1"/>
        <end position="12"/>
    </location>
</feature>
<dbReference type="InterPro" id="IPR006840">
    <property type="entry name" value="ChaC"/>
</dbReference>
<evidence type="ECO:0000256" key="1">
    <source>
        <dbReference type="ARBA" id="ARBA00009662"/>
    </source>
</evidence>
<dbReference type="GO" id="GO:0003839">
    <property type="term" value="F:gamma-glutamylcyclotransferase activity"/>
    <property type="evidence" value="ECO:0007669"/>
    <property type="project" value="UniProtKB-UniRule"/>
</dbReference>
<evidence type="ECO:0000313" key="8">
    <source>
        <dbReference type="Proteomes" id="UP001474421"/>
    </source>
</evidence>
<protein>
    <recommendedName>
        <fullName evidence="5">Gamma-glutamylcyclotransferase</fullName>
        <ecNumber evidence="5">4.3.2.7</ecNumber>
    </recommendedName>
</protein>
<evidence type="ECO:0000256" key="4">
    <source>
        <dbReference type="ARBA" id="ARBA00048073"/>
    </source>
</evidence>